<evidence type="ECO:0000256" key="14">
    <source>
        <dbReference type="SAM" id="Phobius"/>
    </source>
</evidence>
<evidence type="ECO:0000256" key="11">
    <source>
        <dbReference type="ARBA" id="ARBA00023004"/>
    </source>
</evidence>
<dbReference type="GO" id="GO:0016705">
    <property type="term" value="F:oxidoreductase activity, acting on paired donors, with incorporation or reduction of molecular oxygen"/>
    <property type="evidence" value="ECO:0007669"/>
    <property type="project" value="InterPro"/>
</dbReference>
<name>B0X3S6_CULQU</name>
<dbReference type="PRINTS" id="PR00464">
    <property type="entry name" value="EP450II"/>
</dbReference>
<keyword evidence="13 14" id="KW-0472">Membrane</keyword>
<keyword evidence="6" id="KW-0349">Heme</keyword>
<dbReference type="InterPro" id="IPR001128">
    <property type="entry name" value="Cyt_P450"/>
</dbReference>
<dbReference type="InterPro" id="IPR050476">
    <property type="entry name" value="Insect_CytP450_Detox"/>
</dbReference>
<evidence type="ECO:0000256" key="7">
    <source>
        <dbReference type="ARBA" id="ARBA00022723"/>
    </source>
</evidence>
<reference evidence="16" key="2">
    <citation type="submission" date="2021-02" db="UniProtKB">
        <authorList>
            <consortium name="EnsemblMetazoa"/>
        </authorList>
    </citation>
    <scope>IDENTIFICATION</scope>
    <source>
        <strain evidence="16">JHB</strain>
    </source>
</reference>
<feature type="transmembrane region" description="Helical" evidence="14">
    <location>
        <begin position="155"/>
        <end position="173"/>
    </location>
</feature>
<evidence type="ECO:0000256" key="2">
    <source>
        <dbReference type="ARBA" id="ARBA00003690"/>
    </source>
</evidence>
<sequence>MSKLPNKACPNYPIGVFILPPHKNVGWCLLLVPTAIYLFYRWSIATFDYFEKRRVPFVKPVPLLRGMWNFSSGKMHMVDSRSGGYEMFPESRFSGLFALRSSLQVYNTCLRLCAYATFSIVSPKAKHISSVVFWTPTATHRPSVYVFSARQKKKMIIVIALTSLTLYLAYRWSVATFDYFERRRVPFVKPVPLFGTMWPFVRGRMNTTDCVSEGYRLFRGSRFSGQFTFRKPGYLIHDLELAKEITVKDFDHFVDHSFTFSPELDPLMGRALIFTDGNRWKRGRSGLSPAFTGSKMRNMFELITNYSERAMKRLRESANGGKIEREMRDLFQRFGHDVITSISFGADVDSIGEPDNELFQYCKRLTATDGIAGFKFFLATLLPEQLFIWLNVKLVPTDVATFYESIVSNTIKNREEKGLFRPDFIQLLMQARKNLLQQDRKDSELSNVGFSTVEEHLQTTDETPMKWTDLDITATAASFFFGGIETTAILLSFAVYEISLNPDIQDKLQQEIDSIQAGLGNNLLTYESIQSMNSNK</sequence>
<dbReference type="EMBL" id="DS232322">
    <property type="protein sequence ID" value="EDS40003.1"/>
    <property type="molecule type" value="Genomic_DNA"/>
</dbReference>
<gene>
    <name evidence="16" type="primary">6047210</name>
    <name evidence="15" type="ORF">CpipJ_CPIJ014219</name>
</gene>
<dbReference type="GO" id="GO:0005506">
    <property type="term" value="F:iron ion binding"/>
    <property type="evidence" value="ECO:0007669"/>
    <property type="project" value="InterPro"/>
</dbReference>
<evidence type="ECO:0000256" key="10">
    <source>
        <dbReference type="ARBA" id="ARBA00023002"/>
    </source>
</evidence>
<keyword evidence="14" id="KW-0812">Transmembrane</keyword>
<evidence type="ECO:0000256" key="12">
    <source>
        <dbReference type="ARBA" id="ARBA00023033"/>
    </source>
</evidence>
<evidence type="ECO:0000313" key="16">
    <source>
        <dbReference type="EnsemblMetazoa" id="CPIJ014219-PA"/>
    </source>
</evidence>
<dbReference type="Gene3D" id="1.10.630.10">
    <property type="entry name" value="Cytochrome P450"/>
    <property type="match status" value="1"/>
</dbReference>
<keyword evidence="9" id="KW-0492">Microsome</keyword>
<dbReference type="VEuPathDB" id="VectorBase:CPIJ014219"/>
<organism>
    <name type="scientific">Culex quinquefasciatus</name>
    <name type="common">Southern house mosquito</name>
    <name type="synonym">Culex pungens</name>
    <dbReference type="NCBI Taxonomy" id="7176"/>
    <lineage>
        <taxon>Eukaryota</taxon>
        <taxon>Metazoa</taxon>
        <taxon>Ecdysozoa</taxon>
        <taxon>Arthropoda</taxon>
        <taxon>Hexapoda</taxon>
        <taxon>Insecta</taxon>
        <taxon>Pterygota</taxon>
        <taxon>Neoptera</taxon>
        <taxon>Endopterygota</taxon>
        <taxon>Diptera</taxon>
        <taxon>Nematocera</taxon>
        <taxon>Culicoidea</taxon>
        <taxon>Culicidae</taxon>
        <taxon>Culicinae</taxon>
        <taxon>Culicini</taxon>
        <taxon>Culex</taxon>
        <taxon>Culex</taxon>
    </lineage>
</organism>
<proteinExistence type="inferred from homology"/>
<dbReference type="InterPro" id="IPR002402">
    <property type="entry name" value="Cyt_P450_E_grp-II"/>
</dbReference>
<dbReference type="OMA" id="YLIHDLE"/>
<keyword evidence="12" id="KW-0503">Monooxygenase</keyword>
<evidence type="ECO:0000256" key="5">
    <source>
        <dbReference type="ARBA" id="ARBA00010617"/>
    </source>
</evidence>
<comment type="similarity">
    <text evidence="5">Belongs to the cytochrome P450 family.</text>
</comment>
<dbReference type="VEuPathDB" id="VectorBase:CQUJHB016283"/>
<evidence type="ECO:0000256" key="6">
    <source>
        <dbReference type="ARBA" id="ARBA00022617"/>
    </source>
</evidence>
<keyword evidence="14" id="KW-1133">Transmembrane helix</keyword>
<dbReference type="KEGG" id="cqu:CpipJ_CPIJ014219"/>
<keyword evidence="11" id="KW-0408">Iron</keyword>
<evidence type="ECO:0000256" key="13">
    <source>
        <dbReference type="ARBA" id="ARBA00023136"/>
    </source>
</evidence>
<dbReference type="eggNOG" id="KOG0158">
    <property type="taxonomic scope" value="Eukaryota"/>
</dbReference>
<keyword evidence="10" id="KW-0560">Oxidoreductase</keyword>
<comment type="function">
    <text evidence="2">May be involved in the metabolism of insect hormones and in the breakdown of synthetic insecticides.</text>
</comment>
<dbReference type="Proteomes" id="UP000002320">
    <property type="component" value="Unassembled WGS sequence"/>
</dbReference>
<evidence type="ECO:0000256" key="4">
    <source>
        <dbReference type="ARBA" id="ARBA00004406"/>
    </source>
</evidence>
<comment type="cofactor">
    <cofactor evidence="1">
        <name>heme</name>
        <dbReference type="ChEBI" id="CHEBI:30413"/>
    </cofactor>
</comment>
<keyword evidence="7" id="KW-0479">Metal-binding</keyword>
<dbReference type="EnsemblMetazoa" id="CPIJ014219-RA">
    <property type="protein sequence ID" value="CPIJ014219-PA"/>
    <property type="gene ID" value="CPIJ014219"/>
</dbReference>
<dbReference type="AlphaFoldDB" id="B0X3S6"/>
<reference evidence="15" key="1">
    <citation type="submission" date="2007-03" db="EMBL/GenBank/DDBJ databases">
        <title>Annotation of Culex pipiens quinquefasciatus.</title>
        <authorList>
            <consortium name="The Broad Institute Genome Sequencing Platform"/>
            <person name="Atkinson P.W."/>
            <person name="Hemingway J."/>
            <person name="Christensen B.M."/>
            <person name="Higgs S."/>
            <person name="Kodira C."/>
            <person name="Hannick L."/>
            <person name="Megy K."/>
            <person name="O'Leary S."/>
            <person name="Pearson M."/>
            <person name="Haas B.J."/>
            <person name="Mauceli E."/>
            <person name="Wortman J.R."/>
            <person name="Lee N.H."/>
            <person name="Guigo R."/>
            <person name="Stanke M."/>
            <person name="Alvarado L."/>
            <person name="Amedeo P."/>
            <person name="Antoine C.H."/>
            <person name="Arensburger P."/>
            <person name="Bidwell S.L."/>
            <person name="Crawford M."/>
            <person name="Camaro F."/>
            <person name="Devon K."/>
            <person name="Engels R."/>
            <person name="Hammond M."/>
            <person name="Howarth C."/>
            <person name="Koehrsen M."/>
            <person name="Lawson D."/>
            <person name="Montgomery P."/>
            <person name="Nene V."/>
            <person name="Nusbaum C."/>
            <person name="Puiu D."/>
            <person name="Romero-Severson J."/>
            <person name="Severson D.W."/>
            <person name="Shumway M."/>
            <person name="Sisk P."/>
            <person name="Stolte C."/>
            <person name="Zeng Q."/>
            <person name="Eisenstadt E."/>
            <person name="Fraser-Liggett C."/>
            <person name="Strausberg R."/>
            <person name="Galagan J."/>
            <person name="Birren B."/>
            <person name="Collins F.H."/>
        </authorList>
    </citation>
    <scope>NUCLEOTIDE SEQUENCE [LARGE SCALE GENOMIC DNA]</scope>
    <source>
        <strain evidence="15">JHB</strain>
    </source>
</reference>
<dbReference type="SUPFAM" id="SSF48264">
    <property type="entry name" value="Cytochrome P450"/>
    <property type="match status" value="1"/>
</dbReference>
<protein>
    <submittedName>
        <fullName evidence="15">Cytochrome P450</fullName>
    </submittedName>
</protein>
<dbReference type="OrthoDB" id="7722793at2759"/>
<evidence type="ECO:0000256" key="3">
    <source>
        <dbReference type="ARBA" id="ARBA00004174"/>
    </source>
</evidence>
<accession>B0X3S6</accession>
<dbReference type="InterPro" id="IPR036396">
    <property type="entry name" value="Cyt_P450_sf"/>
</dbReference>
<comment type="subcellular location">
    <subcellularLocation>
        <location evidence="4">Endoplasmic reticulum membrane</location>
        <topology evidence="4">Peripheral membrane protein</topology>
    </subcellularLocation>
    <subcellularLocation>
        <location evidence="3">Microsome membrane</location>
        <topology evidence="3">Peripheral membrane protein</topology>
    </subcellularLocation>
</comment>
<dbReference type="Pfam" id="PF00067">
    <property type="entry name" value="p450"/>
    <property type="match status" value="1"/>
</dbReference>
<dbReference type="PANTHER" id="PTHR24292">
    <property type="entry name" value="CYTOCHROME P450"/>
    <property type="match status" value="1"/>
</dbReference>
<feature type="transmembrane region" description="Helical" evidence="14">
    <location>
        <begin position="24"/>
        <end position="44"/>
    </location>
</feature>
<dbReference type="GO" id="GO:0005789">
    <property type="term" value="C:endoplasmic reticulum membrane"/>
    <property type="evidence" value="ECO:0007669"/>
    <property type="project" value="UniProtKB-SubCell"/>
</dbReference>
<keyword evidence="17" id="KW-1185">Reference proteome</keyword>
<evidence type="ECO:0000256" key="8">
    <source>
        <dbReference type="ARBA" id="ARBA00022824"/>
    </source>
</evidence>
<evidence type="ECO:0000313" key="15">
    <source>
        <dbReference type="EMBL" id="EDS40003.1"/>
    </source>
</evidence>
<evidence type="ECO:0000313" key="17">
    <source>
        <dbReference type="Proteomes" id="UP000002320"/>
    </source>
</evidence>
<evidence type="ECO:0000256" key="1">
    <source>
        <dbReference type="ARBA" id="ARBA00001971"/>
    </source>
</evidence>
<dbReference type="InParanoid" id="B0X3S6"/>
<dbReference type="GO" id="GO:0004497">
    <property type="term" value="F:monooxygenase activity"/>
    <property type="evidence" value="ECO:0007669"/>
    <property type="project" value="UniProtKB-KW"/>
</dbReference>
<dbReference type="PANTHER" id="PTHR24292:SF54">
    <property type="entry name" value="CYP9F3-RELATED"/>
    <property type="match status" value="1"/>
</dbReference>
<evidence type="ECO:0000256" key="9">
    <source>
        <dbReference type="ARBA" id="ARBA00022848"/>
    </source>
</evidence>
<dbReference type="GO" id="GO:0020037">
    <property type="term" value="F:heme binding"/>
    <property type="evidence" value="ECO:0007669"/>
    <property type="project" value="InterPro"/>
</dbReference>
<keyword evidence="8" id="KW-0256">Endoplasmic reticulum</keyword>
<dbReference type="HOGENOM" id="CLU_001570_5_2_1"/>